<dbReference type="Pfam" id="PF01429">
    <property type="entry name" value="MBD"/>
    <property type="match status" value="1"/>
</dbReference>
<evidence type="ECO:0000256" key="9">
    <source>
        <dbReference type="SAM" id="MobiDB-lite"/>
    </source>
</evidence>
<dbReference type="InterPro" id="IPR011124">
    <property type="entry name" value="Znf_CW"/>
</dbReference>
<proteinExistence type="predicted"/>
<evidence type="ECO:0000256" key="2">
    <source>
        <dbReference type="ARBA" id="ARBA00022723"/>
    </source>
</evidence>
<dbReference type="PROSITE" id="PS51050">
    <property type="entry name" value="ZF_CW"/>
    <property type="match status" value="1"/>
</dbReference>
<dbReference type="CDD" id="cd01396">
    <property type="entry name" value="MeCP2_MBD"/>
    <property type="match status" value="1"/>
</dbReference>
<keyword evidence="4" id="KW-0862">Zinc</keyword>
<gene>
    <name evidence="12" type="ORF">URODEC1_LOCUS65228</name>
</gene>
<dbReference type="Proteomes" id="UP001497457">
    <property type="component" value="Chromosome 26rd"/>
</dbReference>
<evidence type="ECO:0000256" key="8">
    <source>
        <dbReference type="ARBA" id="ARBA00023242"/>
    </source>
</evidence>
<sequence length="295" mass="33169">MESNLENFSSAENSVSPPFRKKKNTLSDEYGDQSDNILHQEEESQLSLELAEASNQAPENSIKIFAAQCAQCQNWRLVSTKKKYEEIRERIQEDPFACEKAHEWNPDVTCNDPSDVSQEDSSKIWAIDKPNIPQAPLGWERLIKIRPKGNTQFADVSYKPPTGKRQRSLKDIEKYLADHPESVAQGVELSQFSFEMPTPLQKDYVRKRSQKRQSDAPHTGRTELLQLDEEAQHIDWAAASVLMSLDPAQPSIDRAAASAQGGPRDNNEDHPEVAQPKELQEPTTKPDSPPPAPTA</sequence>
<evidence type="ECO:0000259" key="10">
    <source>
        <dbReference type="PROSITE" id="PS50982"/>
    </source>
</evidence>
<dbReference type="InterPro" id="IPR001739">
    <property type="entry name" value="Methyl_CpG_DNA-bd"/>
</dbReference>
<evidence type="ECO:0000256" key="7">
    <source>
        <dbReference type="ARBA" id="ARBA00023163"/>
    </source>
</evidence>
<evidence type="ECO:0000256" key="6">
    <source>
        <dbReference type="ARBA" id="ARBA00023125"/>
    </source>
</evidence>
<keyword evidence="2" id="KW-0479">Metal-binding</keyword>
<dbReference type="PANTHER" id="PTHR12396:SF30">
    <property type="entry name" value="MBD DOMAIN-CONTAINING PROTEIN"/>
    <property type="match status" value="1"/>
</dbReference>
<evidence type="ECO:0000256" key="3">
    <source>
        <dbReference type="ARBA" id="ARBA00022771"/>
    </source>
</evidence>
<dbReference type="PROSITE" id="PS50982">
    <property type="entry name" value="MBD"/>
    <property type="match status" value="1"/>
</dbReference>
<dbReference type="Gene3D" id="3.30.890.10">
    <property type="entry name" value="Methyl-cpg-binding Protein 2, Chain A"/>
    <property type="match status" value="1"/>
</dbReference>
<reference evidence="12" key="1">
    <citation type="submission" date="2024-10" db="EMBL/GenBank/DDBJ databases">
        <authorList>
            <person name="Ryan C."/>
        </authorList>
    </citation>
    <scope>NUCLEOTIDE SEQUENCE [LARGE SCALE GENOMIC DNA]</scope>
</reference>
<dbReference type="EMBL" id="OZ075136">
    <property type="protein sequence ID" value="CAL5001151.1"/>
    <property type="molecule type" value="Genomic_DNA"/>
</dbReference>
<keyword evidence="6" id="KW-0238">DNA-binding</keyword>
<evidence type="ECO:0000256" key="5">
    <source>
        <dbReference type="ARBA" id="ARBA00023015"/>
    </source>
</evidence>
<comment type="subcellular location">
    <subcellularLocation>
        <location evidence="1">Nucleus</location>
    </subcellularLocation>
</comment>
<dbReference type="SUPFAM" id="SSF54171">
    <property type="entry name" value="DNA-binding domain"/>
    <property type="match status" value="1"/>
</dbReference>
<keyword evidence="3" id="KW-0863">Zinc-finger</keyword>
<keyword evidence="7" id="KW-0804">Transcription</keyword>
<dbReference type="SMART" id="SM00391">
    <property type="entry name" value="MBD"/>
    <property type="match status" value="1"/>
</dbReference>
<feature type="region of interest" description="Disordered" evidence="9">
    <location>
        <begin position="249"/>
        <end position="295"/>
    </location>
</feature>
<evidence type="ECO:0000256" key="1">
    <source>
        <dbReference type="ARBA" id="ARBA00004123"/>
    </source>
</evidence>
<protein>
    <submittedName>
        <fullName evidence="12">Uncharacterized protein</fullName>
    </submittedName>
</protein>
<dbReference type="PANTHER" id="PTHR12396">
    <property type="entry name" value="METHYL-CPG BINDING PROTEIN, MBD"/>
    <property type="match status" value="1"/>
</dbReference>
<keyword evidence="5" id="KW-0805">Transcription regulation</keyword>
<feature type="compositionally biased region" description="Polar residues" evidence="9">
    <location>
        <begin position="1"/>
        <end position="16"/>
    </location>
</feature>
<evidence type="ECO:0000256" key="4">
    <source>
        <dbReference type="ARBA" id="ARBA00022833"/>
    </source>
</evidence>
<dbReference type="GO" id="GO:0005634">
    <property type="term" value="C:nucleus"/>
    <property type="evidence" value="ECO:0007669"/>
    <property type="project" value="UniProtKB-SubCell"/>
</dbReference>
<feature type="domain" description="CW-type" evidence="11">
    <location>
        <begin position="59"/>
        <end position="118"/>
    </location>
</feature>
<organism evidence="12 13">
    <name type="scientific">Urochloa decumbens</name>
    <dbReference type="NCBI Taxonomy" id="240449"/>
    <lineage>
        <taxon>Eukaryota</taxon>
        <taxon>Viridiplantae</taxon>
        <taxon>Streptophyta</taxon>
        <taxon>Embryophyta</taxon>
        <taxon>Tracheophyta</taxon>
        <taxon>Spermatophyta</taxon>
        <taxon>Magnoliopsida</taxon>
        <taxon>Liliopsida</taxon>
        <taxon>Poales</taxon>
        <taxon>Poaceae</taxon>
        <taxon>PACMAD clade</taxon>
        <taxon>Panicoideae</taxon>
        <taxon>Panicodae</taxon>
        <taxon>Paniceae</taxon>
        <taxon>Melinidinae</taxon>
        <taxon>Urochloa</taxon>
    </lineage>
</organism>
<evidence type="ECO:0000313" key="13">
    <source>
        <dbReference type="Proteomes" id="UP001497457"/>
    </source>
</evidence>
<evidence type="ECO:0000313" key="12">
    <source>
        <dbReference type="EMBL" id="CAL5001151.1"/>
    </source>
</evidence>
<evidence type="ECO:0000259" key="11">
    <source>
        <dbReference type="PROSITE" id="PS51050"/>
    </source>
</evidence>
<keyword evidence="13" id="KW-1185">Reference proteome</keyword>
<feature type="region of interest" description="Disordered" evidence="9">
    <location>
        <begin position="1"/>
        <end position="52"/>
    </location>
</feature>
<dbReference type="GO" id="GO:0003677">
    <property type="term" value="F:DNA binding"/>
    <property type="evidence" value="ECO:0007669"/>
    <property type="project" value="UniProtKB-KW"/>
</dbReference>
<name>A0ABC9BIE8_9POAL</name>
<keyword evidence="8" id="KW-0539">Nucleus</keyword>
<accession>A0ABC9BIE8</accession>
<feature type="domain" description="MBD" evidence="10">
    <location>
        <begin position="125"/>
        <end position="199"/>
    </location>
</feature>
<dbReference type="InterPro" id="IPR016177">
    <property type="entry name" value="DNA-bd_dom_sf"/>
</dbReference>
<dbReference type="GO" id="GO:0008270">
    <property type="term" value="F:zinc ion binding"/>
    <property type="evidence" value="ECO:0007669"/>
    <property type="project" value="UniProtKB-KW"/>
</dbReference>
<dbReference type="AlphaFoldDB" id="A0ABC9BIE8"/>